<organism evidence="2 3">
    <name type="scientific">Rheinheimera marina</name>
    <dbReference type="NCBI Taxonomy" id="1774958"/>
    <lineage>
        <taxon>Bacteria</taxon>
        <taxon>Pseudomonadati</taxon>
        <taxon>Pseudomonadota</taxon>
        <taxon>Gammaproteobacteria</taxon>
        <taxon>Chromatiales</taxon>
        <taxon>Chromatiaceae</taxon>
        <taxon>Rheinheimera</taxon>
    </lineage>
</organism>
<evidence type="ECO:0000256" key="1">
    <source>
        <dbReference type="SAM" id="SignalP"/>
    </source>
</evidence>
<name>A0ABV9JGV6_9GAMM</name>
<protein>
    <submittedName>
        <fullName evidence="2">Uncharacterized protein</fullName>
    </submittedName>
</protein>
<accession>A0ABV9JGV6</accession>
<evidence type="ECO:0000313" key="3">
    <source>
        <dbReference type="Proteomes" id="UP001595962"/>
    </source>
</evidence>
<dbReference type="Proteomes" id="UP001595962">
    <property type="component" value="Unassembled WGS sequence"/>
</dbReference>
<keyword evidence="3" id="KW-1185">Reference proteome</keyword>
<reference evidence="3" key="1">
    <citation type="journal article" date="2019" name="Int. J. Syst. Evol. Microbiol.">
        <title>The Global Catalogue of Microorganisms (GCM) 10K type strain sequencing project: providing services to taxonomists for standard genome sequencing and annotation.</title>
        <authorList>
            <consortium name="The Broad Institute Genomics Platform"/>
            <consortium name="The Broad Institute Genome Sequencing Center for Infectious Disease"/>
            <person name="Wu L."/>
            <person name="Ma J."/>
        </authorList>
    </citation>
    <scope>NUCLEOTIDE SEQUENCE [LARGE SCALE GENOMIC DNA]</scope>
    <source>
        <strain evidence="3">DT28</strain>
    </source>
</reference>
<dbReference type="RefSeq" id="WP_377331510.1">
    <property type="nucleotide sequence ID" value="NZ_JBHSGB010000002.1"/>
</dbReference>
<proteinExistence type="predicted"/>
<keyword evidence="1" id="KW-0732">Signal</keyword>
<sequence>MKFASLLTLLLYLVVLFPAQAMVAHEPRVEAKRSTTLVALQAHGSSFSPQKCLADTPDQQKTLLSHSTLAAAEFGEMPLAPHRGLASGFSTTLPFDARAPPV</sequence>
<evidence type="ECO:0000313" key="2">
    <source>
        <dbReference type="EMBL" id="MFC4653912.1"/>
    </source>
</evidence>
<comment type="caution">
    <text evidence="2">The sequence shown here is derived from an EMBL/GenBank/DDBJ whole genome shotgun (WGS) entry which is preliminary data.</text>
</comment>
<dbReference type="EMBL" id="JBHSGB010000002">
    <property type="protein sequence ID" value="MFC4653912.1"/>
    <property type="molecule type" value="Genomic_DNA"/>
</dbReference>
<gene>
    <name evidence="2" type="ORF">ACFO3I_02615</name>
</gene>
<feature type="signal peptide" evidence="1">
    <location>
        <begin position="1"/>
        <end position="21"/>
    </location>
</feature>
<feature type="chain" id="PRO_5046831591" evidence="1">
    <location>
        <begin position="22"/>
        <end position="102"/>
    </location>
</feature>